<dbReference type="Proteomes" id="UP000494322">
    <property type="component" value="Unassembled WGS sequence"/>
</dbReference>
<proteinExistence type="predicted"/>
<organism evidence="1 2">
    <name type="scientific">Burkholderia cenocepacia</name>
    <dbReference type="NCBI Taxonomy" id="95486"/>
    <lineage>
        <taxon>Bacteria</taxon>
        <taxon>Pseudomonadati</taxon>
        <taxon>Pseudomonadota</taxon>
        <taxon>Betaproteobacteria</taxon>
        <taxon>Burkholderiales</taxon>
        <taxon>Burkholderiaceae</taxon>
        <taxon>Burkholderia</taxon>
        <taxon>Burkholderia cepacia complex</taxon>
    </lineage>
</organism>
<evidence type="ECO:0000313" key="2">
    <source>
        <dbReference type="Proteomes" id="UP000494322"/>
    </source>
</evidence>
<dbReference type="Gene3D" id="3.40.50.12500">
    <property type="match status" value="1"/>
</dbReference>
<dbReference type="InterPro" id="IPR053714">
    <property type="entry name" value="Iso_Racemase_Enz_sf"/>
</dbReference>
<dbReference type="EMBL" id="CABWIK020000025">
    <property type="protein sequence ID" value="CAB3969994.1"/>
    <property type="molecule type" value="Genomic_DNA"/>
</dbReference>
<sequence>MNPRIRIGILTPSSNTALEPLTTAIVAGLPDVSVHFARFTVTEIRHARRPKSAGRVSSSLVGFLDEHLEPCVHHGPEIHGLKLGRTLVPP</sequence>
<protein>
    <submittedName>
        <fullName evidence="1">Asp/Glu/hydantoin racemase</fullName>
    </submittedName>
</protein>
<dbReference type="AlphaFoldDB" id="A0A6J5JEA7"/>
<accession>A0A6J5JEA7</accession>
<name>A0A6J5JEA7_9BURK</name>
<evidence type="ECO:0000313" key="1">
    <source>
        <dbReference type="EMBL" id="CAB3969994.1"/>
    </source>
</evidence>
<reference evidence="1 2" key="1">
    <citation type="submission" date="2020-04" db="EMBL/GenBank/DDBJ databases">
        <authorList>
            <person name="Depoorter E."/>
        </authorList>
    </citation>
    <scope>NUCLEOTIDE SEQUENCE [LARGE SCALE GENOMIC DNA]</scope>
    <source>
        <strain evidence="1 2">BCC0132</strain>
    </source>
</reference>
<gene>
    <name evidence="1" type="ORF">BCO9919_04087</name>
</gene>